<dbReference type="GO" id="GO:0020037">
    <property type="term" value="F:heme binding"/>
    <property type="evidence" value="ECO:0007669"/>
    <property type="project" value="InterPro"/>
</dbReference>
<dbReference type="GO" id="GO:0004601">
    <property type="term" value="F:peroxidase activity"/>
    <property type="evidence" value="ECO:0007669"/>
    <property type="project" value="InterPro"/>
</dbReference>
<sequence length="126" mass="13643">MTLIGAHSTGKQRFVSPAAVNVSFDSTVDVWDVRFYSETQSASAAPCTFRLNLGNQDDWDSATHEKMSLLGIDKNTFTDCTELLRLSINLKNLAVSSPSSGSGKAPTDPTIDPTKVEAAIQQYRST</sequence>
<keyword evidence="3" id="KW-1185">Reference proteome</keyword>
<evidence type="ECO:0000256" key="1">
    <source>
        <dbReference type="SAM" id="MobiDB-lite"/>
    </source>
</evidence>
<name>A0AAD7DB14_MYCRO</name>
<comment type="caution">
    <text evidence="2">The sequence shown here is derived from an EMBL/GenBank/DDBJ whole genome shotgun (WGS) entry which is preliminary data.</text>
</comment>
<dbReference type="Gene3D" id="1.10.420.10">
    <property type="entry name" value="Peroxidase, domain 2"/>
    <property type="match status" value="1"/>
</dbReference>
<reference evidence="2" key="1">
    <citation type="submission" date="2023-03" db="EMBL/GenBank/DDBJ databases">
        <title>Massive genome expansion in bonnet fungi (Mycena s.s.) driven by repeated elements and novel gene families across ecological guilds.</title>
        <authorList>
            <consortium name="Lawrence Berkeley National Laboratory"/>
            <person name="Harder C.B."/>
            <person name="Miyauchi S."/>
            <person name="Viragh M."/>
            <person name="Kuo A."/>
            <person name="Thoen E."/>
            <person name="Andreopoulos B."/>
            <person name="Lu D."/>
            <person name="Skrede I."/>
            <person name="Drula E."/>
            <person name="Henrissat B."/>
            <person name="Morin E."/>
            <person name="Kohler A."/>
            <person name="Barry K."/>
            <person name="LaButti K."/>
            <person name="Morin E."/>
            <person name="Salamov A."/>
            <person name="Lipzen A."/>
            <person name="Mereny Z."/>
            <person name="Hegedus B."/>
            <person name="Baldrian P."/>
            <person name="Stursova M."/>
            <person name="Weitz H."/>
            <person name="Taylor A."/>
            <person name="Grigoriev I.V."/>
            <person name="Nagy L.G."/>
            <person name="Martin F."/>
            <person name="Kauserud H."/>
        </authorList>
    </citation>
    <scope>NUCLEOTIDE SEQUENCE</scope>
    <source>
        <strain evidence="2">CBHHK067</strain>
    </source>
</reference>
<dbReference type="SUPFAM" id="SSF48113">
    <property type="entry name" value="Heme-dependent peroxidases"/>
    <property type="match status" value="1"/>
</dbReference>
<dbReference type="GO" id="GO:0006979">
    <property type="term" value="P:response to oxidative stress"/>
    <property type="evidence" value="ECO:0007669"/>
    <property type="project" value="InterPro"/>
</dbReference>
<proteinExistence type="predicted"/>
<dbReference type="EMBL" id="JARKIE010000089">
    <property type="protein sequence ID" value="KAJ7687247.1"/>
    <property type="molecule type" value="Genomic_DNA"/>
</dbReference>
<protein>
    <submittedName>
        <fullName evidence="2">Uncharacterized protein</fullName>
    </submittedName>
</protein>
<evidence type="ECO:0000313" key="2">
    <source>
        <dbReference type="EMBL" id="KAJ7687247.1"/>
    </source>
</evidence>
<feature type="region of interest" description="Disordered" evidence="1">
    <location>
        <begin position="94"/>
        <end position="113"/>
    </location>
</feature>
<gene>
    <name evidence="2" type="ORF">B0H17DRAFT_1203718</name>
</gene>
<evidence type="ECO:0000313" key="3">
    <source>
        <dbReference type="Proteomes" id="UP001221757"/>
    </source>
</evidence>
<organism evidence="2 3">
    <name type="scientific">Mycena rosella</name>
    <name type="common">Pink bonnet</name>
    <name type="synonym">Agaricus rosellus</name>
    <dbReference type="NCBI Taxonomy" id="1033263"/>
    <lineage>
        <taxon>Eukaryota</taxon>
        <taxon>Fungi</taxon>
        <taxon>Dikarya</taxon>
        <taxon>Basidiomycota</taxon>
        <taxon>Agaricomycotina</taxon>
        <taxon>Agaricomycetes</taxon>
        <taxon>Agaricomycetidae</taxon>
        <taxon>Agaricales</taxon>
        <taxon>Marasmiineae</taxon>
        <taxon>Mycenaceae</taxon>
        <taxon>Mycena</taxon>
    </lineage>
</organism>
<dbReference type="InterPro" id="IPR010255">
    <property type="entry name" value="Haem_peroxidase_sf"/>
</dbReference>
<dbReference type="Proteomes" id="UP001221757">
    <property type="component" value="Unassembled WGS sequence"/>
</dbReference>
<dbReference type="AlphaFoldDB" id="A0AAD7DB14"/>
<accession>A0AAD7DB14</accession>